<sequence length="208" mass="23124">MQYKKEMTVAEVGGRLGITRASEKSRLKSRLRELDADAVSVLARNKDKTHRYRATLDGLAALTDHLIPSGASAMREESIAGTFMKSMWMNPSRTAGRRWQRSPWISWAHWQPANAAPENASSTNCSMPEAELDAAVEPAEGRETFGGFSVEGMELSWKPVTMTPLQCRFALWPVEATAGIDRRPRGPLHPVRRPFLRRPIRGVRAGAA</sequence>
<organism evidence="1 2">
    <name type="scientific">Arthrobacter bambusae</name>
    <dbReference type="NCBI Taxonomy" id="1338426"/>
    <lineage>
        <taxon>Bacteria</taxon>
        <taxon>Bacillati</taxon>
        <taxon>Actinomycetota</taxon>
        <taxon>Actinomycetes</taxon>
        <taxon>Micrococcales</taxon>
        <taxon>Micrococcaceae</taxon>
        <taxon>Arthrobacter</taxon>
    </lineage>
</organism>
<evidence type="ECO:0000313" key="2">
    <source>
        <dbReference type="Proteomes" id="UP001549307"/>
    </source>
</evidence>
<name>A0ABV2P8L8_9MICC</name>
<gene>
    <name evidence="1" type="ORF">ABIE37_002907</name>
</gene>
<comment type="caution">
    <text evidence="1">The sequence shown here is derived from an EMBL/GenBank/DDBJ whole genome shotgun (WGS) entry which is preliminary data.</text>
</comment>
<keyword evidence="2" id="KW-1185">Reference proteome</keyword>
<dbReference type="Proteomes" id="UP001549307">
    <property type="component" value="Unassembled WGS sequence"/>
</dbReference>
<protein>
    <submittedName>
        <fullName evidence="1">Uncharacterized protein</fullName>
    </submittedName>
</protein>
<dbReference type="EMBL" id="JBEPSN010000007">
    <property type="protein sequence ID" value="MET4541117.1"/>
    <property type="molecule type" value="Genomic_DNA"/>
</dbReference>
<evidence type="ECO:0000313" key="1">
    <source>
        <dbReference type="EMBL" id="MET4541117.1"/>
    </source>
</evidence>
<proteinExistence type="predicted"/>
<accession>A0ABV2P8L8</accession>
<reference evidence="1 2" key="1">
    <citation type="submission" date="2024-06" db="EMBL/GenBank/DDBJ databases">
        <title>Sorghum-associated microbial communities from plants grown in Nebraska, USA.</title>
        <authorList>
            <person name="Schachtman D."/>
        </authorList>
    </citation>
    <scope>NUCLEOTIDE SEQUENCE [LARGE SCALE GENOMIC DNA]</scope>
    <source>
        <strain evidence="1 2">3552</strain>
    </source>
</reference>